<dbReference type="PANTHER" id="PTHR42812:SF2">
    <property type="entry name" value="XYLOSIDASE_ARABINOSIDASE"/>
    <property type="match status" value="1"/>
</dbReference>
<dbReference type="Gene3D" id="2.115.10.20">
    <property type="entry name" value="Glycosyl hydrolase domain, family 43"/>
    <property type="match status" value="1"/>
</dbReference>
<dbReference type="Proteomes" id="UP000706926">
    <property type="component" value="Unassembled WGS sequence"/>
</dbReference>
<dbReference type="InterPro" id="IPR023296">
    <property type="entry name" value="Glyco_hydro_beta-prop_sf"/>
</dbReference>
<gene>
    <name evidence="6" type="ORF">J2Z18_004173</name>
</gene>
<dbReference type="InterPro" id="IPR013320">
    <property type="entry name" value="ConA-like_dom_sf"/>
</dbReference>
<evidence type="ECO:0000313" key="6">
    <source>
        <dbReference type="EMBL" id="MBP1895064.1"/>
    </source>
</evidence>
<evidence type="ECO:0000256" key="3">
    <source>
        <dbReference type="ARBA" id="ARBA00023295"/>
    </source>
</evidence>
<evidence type="ECO:0000256" key="5">
    <source>
        <dbReference type="SAM" id="MobiDB-lite"/>
    </source>
</evidence>
<sequence length="519" mass="57252">MTHAEAESRGETYGLNRPTGSEPGDASGQGAVLQDSVPQDPVHEDAVLQDSDAGLYAPIIAGNYADPSIIRVGDDYYMTHSSYKLTPGLIIWHSRDLRNWRRAGAALTRYAGDVWAPDFVMHNDRFYIYYPAGGTNWVVTASNPAGPWSEPVSLGIRGIDPGHTVAPDGKRYLHMSGGAFAALSDDGLSVIGEVKQVYDGWRYPQDWVVEAYSLEGPKVTRHNGYYYLTVAVGGTAGPPTSHMAVSSRSRTPWGPWEHSPYNPIIRTWSKEEPWWSKGHASLIDTPDGEWWMVYHAYRNGYHTLGRQTLLERVEWSADGWFWAAGRGKGVNSPPQEVLLDSLNEAELALHWQCEGCAPSSRFHTGPNGLTAEGTAEGAERSPLFFMPGHERYTAQVEIAVEGDAEGRLLLHYNESAYLGIGISAKGVRHFRSFKSYAVIPTGGGRAFLRIVNDEHIVSFYFSSDGAEWFRYDKTVEVSGMHHNTLGGFQSLRIGLDVAGAGKAIFRNFSYEAEAWTAGQ</sequence>
<dbReference type="SUPFAM" id="SSF49899">
    <property type="entry name" value="Concanavalin A-like lectins/glucanases"/>
    <property type="match status" value="1"/>
</dbReference>
<proteinExistence type="inferred from homology"/>
<dbReference type="Pfam" id="PF04616">
    <property type="entry name" value="Glyco_hydro_43"/>
    <property type="match status" value="1"/>
</dbReference>
<dbReference type="InterPro" id="IPR006710">
    <property type="entry name" value="Glyco_hydro_43"/>
</dbReference>
<dbReference type="SUPFAM" id="SSF75005">
    <property type="entry name" value="Arabinanase/levansucrase/invertase"/>
    <property type="match status" value="1"/>
</dbReference>
<reference evidence="6 7" key="1">
    <citation type="submission" date="2021-03" db="EMBL/GenBank/DDBJ databases">
        <title>Genomic Encyclopedia of Type Strains, Phase IV (KMG-IV): sequencing the most valuable type-strain genomes for metagenomic binning, comparative biology and taxonomic classification.</title>
        <authorList>
            <person name="Goeker M."/>
        </authorList>
    </citation>
    <scope>NUCLEOTIDE SEQUENCE [LARGE SCALE GENOMIC DNA]</scope>
    <source>
        <strain evidence="6 7">DSM 15596</strain>
    </source>
</reference>
<dbReference type="CDD" id="cd09002">
    <property type="entry name" value="GH43_XYL-like"/>
    <property type="match status" value="1"/>
</dbReference>
<protein>
    <submittedName>
        <fullName evidence="6">Beta-xylosidase</fullName>
    </submittedName>
</protein>
<comment type="similarity">
    <text evidence="1 4">Belongs to the glycosyl hydrolase 43 family.</text>
</comment>
<dbReference type="RefSeq" id="WP_245256101.1">
    <property type="nucleotide sequence ID" value="NZ_CP139098.1"/>
</dbReference>
<dbReference type="GeneID" id="95406089"/>
<keyword evidence="3 4" id="KW-0326">Glycosidase</keyword>
<accession>A0ABS4FFN6</accession>
<organism evidence="6 7">
    <name type="scientific">Paenibacillus lactis</name>
    <dbReference type="NCBI Taxonomy" id="228574"/>
    <lineage>
        <taxon>Bacteria</taxon>
        <taxon>Bacillati</taxon>
        <taxon>Bacillota</taxon>
        <taxon>Bacilli</taxon>
        <taxon>Bacillales</taxon>
        <taxon>Paenibacillaceae</taxon>
        <taxon>Paenibacillus</taxon>
    </lineage>
</organism>
<evidence type="ECO:0000313" key="7">
    <source>
        <dbReference type="Proteomes" id="UP000706926"/>
    </source>
</evidence>
<evidence type="ECO:0000256" key="2">
    <source>
        <dbReference type="ARBA" id="ARBA00022801"/>
    </source>
</evidence>
<dbReference type="EMBL" id="JAGGKI010000012">
    <property type="protein sequence ID" value="MBP1895064.1"/>
    <property type="molecule type" value="Genomic_DNA"/>
</dbReference>
<feature type="region of interest" description="Disordered" evidence="5">
    <location>
        <begin position="1"/>
        <end position="36"/>
    </location>
</feature>
<name>A0ABS4FFN6_9BACL</name>
<evidence type="ECO:0000256" key="4">
    <source>
        <dbReference type="RuleBase" id="RU361187"/>
    </source>
</evidence>
<dbReference type="InterPro" id="IPR051795">
    <property type="entry name" value="Glycosyl_Hydrlase_43"/>
</dbReference>
<keyword evidence="7" id="KW-1185">Reference proteome</keyword>
<comment type="caution">
    <text evidence="6">The sequence shown here is derived from an EMBL/GenBank/DDBJ whole genome shotgun (WGS) entry which is preliminary data.</text>
</comment>
<feature type="compositionally biased region" description="Basic and acidic residues" evidence="5">
    <location>
        <begin position="1"/>
        <end position="10"/>
    </location>
</feature>
<dbReference type="Gene3D" id="2.60.120.200">
    <property type="match status" value="1"/>
</dbReference>
<keyword evidence="2 4" id="KW-0378">Hydrolase</keyword>
<dbReference type="PANTHER" id="PTHR42812">
    <property type="entry name" value="BETA-XYLOSIDASE"/>
    <property type="match status" value="1"/>
</dbReference>
<evidence type="ECO:0000256" key="1">
    <source>
        <dbReference type="ARBA" id="ARBA00009865"/>
    </source>
</evidence>